<reference evidence="2 3" key="1">
    <citation type="submission" date="2020-08" db="EMBL/GenBank/DDBJ databases">
        <title>Cohnella phylogeny.</title>
        <authorList>
            <person name="Dunlap C."/>
        </authorList>
    </citation>
    <scope>NUCLEOTIDE SEQUENCE [LARGE SCALE GENOMIC DNA]</scope>
    <source>
        <strain evidence="2 3">DSM 25241</strain>
    </source>
</reference>
<evidence type="ECO:0000256" key="1">
    <source>
        <dbReference type="SAM" id="MobiDB-lite"/>
    </source>
</evidence>
<comment type="caution">
    <text evidence="2">The sequence shown here is derived from an EMBL/GenBank/DDBJ whole genome shotgun (WGS) entry which is preliminary data.</text>
</comment>
<dbReference type="CDD" id="cd13580">
    <property type="entry name" value="PBP2_AlgQ_like_1"/>
    <property type="match status" value="1"/>
</dbReference>
<proteinExistence type="predicted"/>
<evidence type="ECO:0000313" key="3">
    <source>
        <dbReference type="Proteomes" id="UP000535838"/>
    </source>
</evidence>
<feature type="region of interest" description="Disordered" evidence="1">
    <location>
        <begin position="1"/>
        <end position="46"/>
    </location>
</feature>
<gene>
    <name evidence="2" type="ORF">H7B67_15220</name>
</gene>
<dbReference type="AlphaFoldDB" id="A0A841SZ81"/>
<dbReference type="SUPFAM" id="SSF53850">
    <property type="entry name" value="Periplasmic binding protein-like II"/>
    <property type="match status" value="1"/>
</dbReference>
<dbReference type="PANTHER" id="PTHR43649">
    <property type="entry name" value="ARABINOSE-BINDING PROTEIN-RELATED"/>
    <property type="match status" value="1"/>
</dbReference>
<dbReference type="InterPro" id="IPR006059">
    <property type="entry name" value="SBP"/>
</dbReference>
<name>A0A841SZ81_9BACL</name>
<accession>A0A841SZ81</accession>
<protein>
    <submittedName>
        <fullName evidence="2">Extracellular solute-binding protein</fullName>
    </submittedName>
</protein>
<dbReference type="Proteomes" id="UP000535838">
    <property type="component" value="Unassembled WGS sequence"/>
</dbReference>
<dbReference type="Gene3D" id="3.40.190.10">
    <property type="entry name" value="Periplasmic binding protein-like II"/>
    <property type="match status" value="2"/>
</dbReference>
<dbReference type="InterPro" id="IPR050490">
    <property type="entry name" value="Bact_solute-bd_prot1"/>
</dbReference>
<dbReference type="Pfam" id="PF01547">
    <property type="entry name" value="SBP_bac_1"/>
    <property type="match status" value="1"/>
</dbReference>
<sequence length="507" mass="55432">MLLASGLTTACGSNEGDSSDAPASGSGPSPSAPSDSASPSADSGKVVKLDIIETGNNLPPPDKDFIKRELDKALHTDISLTVYASGDDYKNQLNVRMASGNFPDLFMVPDRSTLKQYVQQGLLLDLSPYKDQLKAAVDFVGEDSLKKTSFDGKVYAIPKAPNIPYNTYWIRKDWLDKLGLQPPQTIDELLSTAVAFTEQDPDGNGKKDTIGLTGSKLSAFAPVFGAFGVGNPGDFYLSGGKLMNSLYEPGMKDALAFINKMIASGSVDPELMANTGLQHQEKAIKGQAGIVWIDWPNLSKDQFTEQIEKVNPNAEWIQLAPPKGPGGQNDGSFDIGGSPGIYAIPKALEKNEEKLRKVFDLLNYVSTKDGSNLVQFGVQGRHFNLEGDKVVPTDLMAQEAGFTWLYQFTGRPEKSYLQVKFEKQASFIDFADKQPRIQTLNGFLMTPDGYNAADANRYIEEETVKFAYGKRPLSEYDAFLSTLETSMNYKSFLDSAFQQLKELGYGN</sequence>
<feature type="compositionally biased region" description="Polar residues" evidence="1">
    <location>
        <begin position="1"/>
        <end position="12"/>
    </location>
</feature>
<evidence type="ECO:0000313" key="2">
    <source>
        <dbReference type="EMBL" id="MBB6635468.1"/>
    </source>
</evidence>
<keyword evidence="3" id="KW-1185">Reference proteome</keyword>
<dbReference type="EMBL" id="JACJVQ010000013">
    <property type="protein sequence ID" value="MBB6635468.1"/>
    <property type="molecule type" value="Genomic_DNA"/>
</dbReference>
<organism evidence="2 3">
    <name type="scientific">Cohnella thailandensis</name>
    <dbReference type="NCBI Taxonomy" id="557557"/>
    <lineage>
        <taxon>Bacteria</taxon>
        <taxon>Bacillati</taxon>
        <taxon>Bacillota</taxon>
        <taxon>Bacilli</taxon>
        <taxon>Bacillales</taxon>
        <taxon>Paenibacillaceae</taxon>
        <taxon>Cohnella</taxon>
    </lineage>
</organism>
<feature type="compositionally biased region" description="Low complexity" evidence="1">
    <location>
        <begin position="19"/>
        <end position="44"/>
    </location>
</feature>